<dbReference type="PANTHER" id="PTHR34853:SF1">
    <property type="entry name" value="LIPASE 5"/>
    <property type="match status" value="1"/>
</dbReference>
<dbReference type="PANTHER" id="PTHR34853">
    <property type="match status" value="1"/>
</dbReference>
<dbReference type="Gene3D" id="3.40.50.1820">
    <property type="entry name" value="alpha/beta hydrolase"/>
    <property type="match status" value="1"/>
</dbReference>
<dbReference type="SUPFAM" id="SSF53474">
    <property type="entry name" value="alpha/beta-Hydrolases"/>
    <property type="match status" value="1"/>
</dbReference>
<dbReference type="PIRSF" id="PIRSF029171">
    <property type="entry name" value="Esterase_LipA"/>
    <property type="match status" value="1"/>
</dbReference>
<name>A0ABT4N1G5_GORRU</name>
<reference evidence="2" key="1">
    <citation type="submission" date="2022-12" db="EMBL/GenBank/DDBJ databases">
        <authorList>
            <person name="Krivoruchko A.V."/>
            <person name="Elkin A."/>
        </authorList>
    </citation>
    <scope>NUCLEOTIDE SEQUENCE</scope>
    <source>
        <strain evidence="2">IEGM 1388</strain>
    </source>
</reference>
<protein>
    <submittedName>
        <fullName evidence="2">Lipase</fullName>
    </submittedName>
</protein>
<dbReference type="Gene3D" id="1.10.260.130">
    <property type="match status" value="1"/>
</dbReference>
<evidence type="ECO:0000313" key="2">
    <source>
        <dbReference type="EMBL" id="MCZ4553110.1"/>
    </source>
</evidence>
<dbReference type="Pfam" id="PF03583">
    <property type="entry name" value="LIP"/>
    <property type="match status" value="1"/>
</dbReference>
<dbReference type="EMBL" id="JAPWIE010000008">
    <property type="protein sequence ID" value="MCZ4553110.1"/>
    <property type="molecule type" value="Genomic_DNA"/>
</dbReference>
<feature type="signal peptide" evidence="1">
    <location>
        <begin position="1"/>
        <end position="31"/>
    </location>
</feature>
<dbReference type="Proteomes" id="UP001067235">
    <property type="component" value="Unassembled WGS sequence"/>
</dbReference>
<comment type="caution">
    <text evidence="2">The sequence shown here is derived from an EMBL/GenBank/DDBJ whole genome shotgun (WGS) entry which is preliminary data.</text>
</comment>
<accession>A0ABT4N1G5</accession>
<organism evidence="2 3">
    <name type="scientific">Gordonia rubripertincta</name>
    <name type="common">Rhodococcus corallinus</name>
    <dbReference type="NCBI Taxonomy" id="36822"/>
    <lineage>
        <taxon>Bacteria</taxon>
        <taxon>Bacillati</taxon>
        <taxon>Actinomycetota</taxon>
        <taxon>Actinomycetes</taxon>
        <taxon>Mycobacteriales</taxon>
        <taxon>Gordoniaceae</taxon>
        <taxon>Gordonia</taxon>
    </lineage>
</organism>
<evidence type="ECO:0000256" key="1">
    <source>
        <dbReference type="SAM" id="SignalP"/>
    </source>
</evidence>
<keyword evidence="1" id="KW-0732">Signal</keyword>
<proteinExistence type="predicted"/>
<keyword evidence="3" id="KW-1185">Reference proteome</keyword>
<dbReference type="InterPro" id="IPR005152">
    <property type="entry name" value="Lipase_secreted"/>
</dbReference>
<gene>
    <name evidence="2" type="ORF">O4213_24190</name>
</gene>
<feature type="chain" id="PRO_5046822064" evidence="1">
    <location>
        <begin position="32"/>
        <end position="425"/>
    </location>
</feature>
<sequence>MPNVRAFALRLLAVAAIVTGSLAIVAAPAQADPGPGSPLPSADPFYSYDGPLDGIAPGTVLRSRPMNFRTPDVNTPITGNQVLYRTTDQQGRGAVTVATVLRPLVPGPTKIVSYQMAYDALGSQCDPSYTLSGGSTNLIAFGEQNLIAGYLAAGYTVVAPDYEGEELEWTIGRQSGYAMLDGIRATEAFLDAPSSTPVGLVGYSGGSVPTQWGAEVAPQYSPELNIVGAAAGGLPVDLAHNLPYVSGSKQWAGVIPALVVAYQRTYDLDTSTFLSPYGQQVTQQVSSECIVNFASKYPTLTDASMVKAPYTSLLDVPEVVAAIDDNIMGSQGTPRTPLLLGVGKANALGDTIMITNDVVGLAHEYCGRGVDVTYSQFNGLTHAEAFAPFEAQGLQFLTERFAGLPTRSNCATIPPGNSLAPTPIP</sequence>
<dbReference type="RefSeq" id="WP_301573751.1">
    <property type="nucleotide sequence ID" value="NZ_JAPWIE010000008.1"/>
</dbReference>
<evidence type="ECO:0000313" key="3">
    <source>
        <dbReference type="Proteomes" id="UP001067235"/>
    </source>
</evidence>
<dbReference type="InterPro" id="IPR029058">
    <property type="entry name" value="AB_hydrolase_fold"/>
</dbReference>